<evidence type="ECO:0000313" key="4">
    <source>
        <dbReference type="EMBL" id="GLR29532.1"/>
    </source>
</evidence>
<evidence type="ECO:0000256" key="1">
    <source>
        <dbReference type="ARBA" id="ARBA00001968"/>
    </source>
</evidence>
<keyword evidence="2" id="KW-0479">Metal-binding</keyword>
<gene>
    <name evidence="4" type="ORF">GCM10007915_17710</name>
</gene>
<evidence type="ECO:0000256" key="2">
    <source>
        <dbReference type="ARBA" id="ARBA00022723"/>
    </source>
</evidence>
<evidence type="ECO:0000313" key="5">
    <source>
        <dbReference type="Proteomes" id="UP001156645"/>
    </source>
</evidence>
<name>A0ABQ5YZU9_9GAMM</name>
<proteinExistence type="predicted"/>
<dbReference type="EMBL" id="BSOK01000040">
    <property type="protein sequence ID" value="GLR29532.1"/>
    <property type="molecule type" value="Genomic_DNA"/>
</dbReference>
<evidence type="ECO:0000259" key="3">
    <source>
        <dbReference type="Pfam" id="PF13359"/>
    </source>
</evidence>
<comment type="caution">
    <text evidence="4">The sequence shown here is derived from an EMBL/GenBank/DDBJ whole genome shotgun (WGS) entry which is preliminary data.</text>
</comment>
<comment type="cofactor">
    <cofactor evidence="1">
        <name>a divalent metal cation</name>
        <dbReference type="ChEBI" id="CHEBI:60240"/>
    </cofactor>
</comment>
<accession>A0ABQ5YZU9</accession>
<dbReference type="Proteomes" id="UP001156645">
    <property type="component" value="Unassembled WGS sequence"/>
</dbReference>
<dbReference type="Pfam" id="PF13359">
    <property type="entry name" value="DDE_Tnp_4"/>
    <property type="match status" value="1"/>
</dbReference>
<reference evidence="5" key="1">
    <citation type="journal article" date="2019" name="Int. J. Syst. Evol. Microbiol.">
        <title>The Global Catalogue of Microorganisms (GCM) 10K type strain sequencing project: providing services to taxonomists for standard genome sequencing and annotation.</title>
        <authorList>
            <consortium name="The Broad Institute Genomics Platform"/>
            <consortium name="The Broad Institute Genome Sequencing Center for Infectious Disease"/>
            <person name="Wu L."/>
            <person name="Ma J."/>
        </authorList>
    </citation>
    <scope>NUCLEOTIDE SEQUENCE [LARGE SCALE GENOMIC DNA]</scope>
    <source>
        <strain evidence="5">NBRC 103191</strain>
    </source>
</reference>
<protein>
    <submittedName>
        <fullName evidence="4">IS5 family transposase</fullName>
    </submittedName>
</protein>
<dbReference type="InterPro" id="IPR027806">
    <property type="entry name" value="HARBI1_dom"/>
</dbReference>
<sequence length="119" mass="13993">MILDVQTCKGSIHDFKLYKDTCPDWLPENTNYLADSGYQGIANLHKQTFTPFKKPRGGQLLEICKQANHYLAKFRIVVEHKIGLIKLFKIVAHKYRNRRQRYDLRMKLFAGIINSELRL</sequence>
<feature type="domain" description="DDE Tnp4" evidence="3">
    <location>
        <begin position="14"/>
        <end position="113"/>
    </location>
</feature>
<keyword evidence="5" id="KW-1185">Reference proteome</keyword>
<dbReference type="RefSeq" id="WP_071001768.1">
    <property type="nucleotide sequence ID" value="NZ_CAJHAO010000005.1"/>
</dbReference>
<organism evidence="4 5">
    <name type="scientific">Psychrobacter pacificensis</name>
    <dbReference type="NCBI Taxonomy" id="112002"/>
    <lineage>
        <taxon>Bacteria</taxon>
        <taxon>Pseudomonadati</taxon>
        <taxon>Pseudomonadota</taxon>
        <taxon>Gammaproteobacteria</taxon>
        <taxon>Moraxellales</taxon>
        <taxon>Moraxellaceae</taxon>
        <taxon>Psychrobacter</taxon>
    </lineage>
</organism>